<proteinExistence type="predicted"/>
<dbReference type="Proteomes" id="UP000814176">
    <property type="component" value="Unassembled WGS sequence"/>
</dbReference>
<dbReference type="GeneID" id="72007986"/>
<feature type="compositionally biased region" description="Polar residues" evidence="1">
    <location>
        <begin position="68"/>
        <end position="87"/>
    </location>
</feature>
<reference evidence="2 3" key="1">
    <citation type="journal article" date="2021" name="Environ. Microbiol.">
        <title>Gene family expansions and transcriptome signatures uncover fungal adaptations to wood decay.</title>
        <authorList>
            <person name="Hage H."/>
            <person name="Miyauchi S."/>
            <person name="Viragh M."/>
            <person name="Drula E."/>
            <person name="Min B."/>
            <person name="Chaduli D."/>
            <person name="Navarro D."/>
            <person name="Favel A."/>
            <person name="Norest M."/>
            <person name="Lesage-Meessen L."/>
            <person name="Balint B."/>
            <person name="Merenyi Z."/>
            <person name="de Eugenio L."/>
            <person name="Morin E."/>
            <person name="Martinez A.T."/>
            <person name="Baldrian P."/>
            <person name="Stursova M."/>
            <person name="Martinez M.J."/>
            <person name="Novotny C."/>
            <person name="Magnuson J.K."/>
            <person name="Spatafora J.W."/>
            <person name="Maurice S."/>
            <person name="Pangilinan J."/>
            <person name="Andreopoulos W."/>
            <person name="LaButti K."/>
            <person name="Hundley H."/>
            <person name="Na H."/>
            <person name="Kuo A."/>
            <person name="Barry K."/>
            <person name="Lipzen A."/>
            <person name="Henrissat B."/>
            <person name="Riley R."/>
            <person name="Ahrendt S."/>
            <person name="Nagy L.G."/>
            <person name="Grigoriev I.V."/>
            <person name="Martin F."/>
            <person name="Rosso M.N."/>
        </authorList>
    </citation>
    <scope>NUCLEOTIDE SEQUENCE [LARGE SCALE GENOMIC DNA]</scope>
    <source>
        <strain evidence="2 3">CIRM-BRFM 1785</strain>
    </source>
</reference>
<accession>A0ABQ8KML8</accession>
<evidence type="ECO:0000256" key="1">
    <source>
        <dbReference type="SAM" id="MobiDB-lite"/>
    </source>
</evidence>
<feature type="region of interest" description="Disordered" evidence="1">
    <location>
        <begin position="43"/>
        <end position="88"/>
    </location>
</feature>
<gene>
    <name evidence="2" type="ORF">C8Q71DRAFT_856076</name>
</gene>
<evidence type="ECO:0000313" key="3">
    <source>
        <dbReference type="Proteomes" id="UP000814176"/>
    </source>
</evidence>
<evidence type="ECO:0000313" key="2">
    <source>
        <dbReference type="EMBL" id="KAH9839461.1"/>
    </source>
</evidence>
<comment type="caution">
    <text evidence="2">The sequence shown here is derived from an EMBL/GenBank/DDBJ whole genome shotgun (WGS) entry which is preliminary data.</text>
</comment>
<sequence>MVGKGKDTARDPPNPTPAFNVDMLQQMIAALQLVVDRDEDRRLWDAVGPPPPEPTISSDYEDMGGADNQVQPGASMQQGTLPTSSQPACDPAAVAQLAPVLARSASPSPTPHAQPQHLTIAAVLMTMVTATTMTWMTAMASAVGTMGVADVAGVGQVAGPADTADMATADTTDMDTADTADTAVTVGLVGAVDKAGAAGAEGMAGMMAKVLAIPRVLGLEPATTP</sequence>
<keyword evidence="3" id="KW-1185">Reference proteome</keyword>
<name>A0ABQ8KML8_9APHY</name>
<protein>
    <submittedName>
        <fullName evidence="2">Uncharacterized protein</fullName>
    </submittedName>
</protein>
<organism evidence="2 3">
    <name type="scientific">Rhodofomes roseus</name>
    <dbReference type="NCBI Taxonomy" id="34475"/>
    <lineage>
        <taxon>Eukaryota</taxon>
        <taxon>Fungi</taxon>
        <taxon>Dikarya</taxon>
        <taxon>Basidiomycota</taxon>
        <taxon>Agaricomycotina</taxon>
        <taxon>Agaricomycetes</taxon>
        <taxon>Polyporales</taxon>
        <taxon>Rhodofomes</taxon>
    </lineage>
</organism>
<dbReference type="RefSeq" id="XP_047781216.1">
    <property type="nucleotide sequence ID" value="XM_047927254.1"/>
</dbReference>
<dbReference type="EMBL" id="JADCUA010000006">
    <property type="protein sequence ID" value="KAH9839461.1"/>
    <property type="molecule type" value="Genomic_DNA"/>
</dbReference>